<evidence type="ECO:0000259" key="5">
    <source>
        <dbReference type="PROSITE" id="PS01124"/>
    </source>
</evidence>
<keyword evidence="3" id="KW-0804">Transcription</keyword>
<dbReference type="Pfam" id="PF12833">
    <property type="entry name" value="HTH_18"/>
    <property type="match status" value="1"/>
</dbReference>
<feature type="compositionally biased region" description="Basic and acidic residues" evidence="4">
    <location>
        <begin position="36"/>
        <end position="55"/>
    </location>
</feature>
<dbReference type="InterPro" id="IPR020449">
    <property type="entry name" value="Tscrpt_reg_AraC-type_HTH"/>
</dbReference>
<protein>
    <submittedName>
        <fullName evidence="6">EsrC</fullName>
    </submittedName>
</protein>
<dbReference type="GO" id="GO:0043565">
    <property type="term" value="F:sequence-specific DNA binding"/>
    <property type="evidence" value="ECO:0007669"/>
    <property type="project" value="InterPro"/>
</dbReference>
<dbReference type="PRINTS" id="PR00032">
    <property type="entry name" value="HTHARAC"/>
</dbReference>
<reference evidence="7" key="1">
    <citation type="submission" date="2016-05" db="EMBL/GenBank/DDBJ databases">
        <authorList>
            <person name="Li Y."/>
        </authorList>
    </citation>
    <scope>NUCLEOTIDE SEQUENCE [LARGE SCALE GENOMIC DNA]</scope>
    <source>
        <strain evidence="7">YIC4027</strain>
    </source>
</reference>
<keyword evidence="7" id="KW-1185">Reference proteome</keyword>
<organism evidence="6 7">
    <name type="scientific">Sinorhizobium alkalisoli</name>
    <dbReference type="NCBI Taxonomy" id="1752398"/>
    <lineage>
        <taxon>Bacteria</taxon>
        <taxon>Pseudomonadati</taxon>
        <taxon>Pseudomonadota</taxon>
        <taxon>Alphaproteobacteria</taxon>
        <taxon>Hyphomicrobiales</taxon>
        <taxon>Rhizobiaceae</taxon>
        <taxon>Sinorhizobium/Ensifer group</taxon>
        <taxon>Sinorhizobium</taxon>
    </lineage>
</organism>
<dbReference type="InterPro" id="IPR009057">
    <property type="entry name" value="Homeodomain-like_sf"/>
</dbReference>
<name>A0A1E3V592_9HYPH</name>
<accession>A0A1E3V592</accession>
<evidence type="ECO:0000256" key="4">
    <source>
        <dbReference type="SAM" id="MobiDB-lite"/>
    </source>
</evidence>
<dbReference type="PROSITE" id="PS01124">
    <property type="entry name" value="HTH_ARAC_FAMILY_2"/>
    <property type="match status" value="1"/>
</dbReference>
<keyword evidence="1" id="KW-0805">Transcription regulation</keyword>
<gene>
    <name evidence="6" type="ORF">A8M32_23960</name>
</gene>
<dbReference type="GO" id="GO:0003700">
    <property type="term" value="F:DNA-binding transcription factor activity"/>
    <property type="evidence" value="ECO:0007669"/>
    <property type="project" value="InterPro"/>
</dbReference>
<proteinExistence type="predicted"/>
<evidence type="ECO:0000256" key="1">
    <source>
        <dbReference type="ARBA" id="ARBA00023015"/>
    </source>
</evidence>
<dbReference type="SUPFAM" id="SSF46689">
    <property type="entry name" value="Homeodomain-like"/>
    <property type="match status" value="1"/>
</dbReference>
<evidence type="ECO:0000313" key="7">
    <source>
        <dbReference type="Proteomes" id="UP000094342"/>
    </source>
</evidence>
<dbReference type="EMBL" id="LYBW01000064">
    <property type="protein sequence ID" value="ODR88768.1"/>
    <property type="molecule type" value="Genomic_DNA"/>
</dbReference>
<dbReference type="InterPro" id="IPR018060">
    <property type="entry name" value="HTH_AraC"/>
</dbReference>
<evidence type="ECO:0000313" key="6">
    <source>
        <dbReference type="EMBL" id="ODR88768.1"/>
    </source>
</evidence>
<dbReference type="AlphaFoldDB" id="A0A1E3V592"/>
<feature type="domain" description="HTH araC/xylS-type" evidence="5">
    <location>
        <begin position="1"/>
        <end position="40"/>
    </location>
</feature>
<dbReference type="Gene3D" id="1.10.10.60">
    <property type="entry name" value="Homeodomain-like"/>
    <property type="match status" value="1"/>
</dbReference>
<keyword evidence="2" id="KW-0238">DNA-binding</keyword>
<dbReference type="STRING" id="1752398.A8M32_23960"/>
<feature type="region of interest" description="Disordered" evidence="4">
    <location>
        <begin position="33"/>
        <end position="55"/>
    </location>
</feature>
<sequence length="55" mass="6159">MTSKKPIIEVALDVGFVNTSHFTKEFRRTYGTTPAEIRDSAARNREAPGETAHPR</sequence>
<evidence type="ECO:0000256" key="2">
    <source>
        <dbReference type="ARBA" id="ARBA00023125"/>
    </source>
</evidence>
<dbReference type="Proteomes" id="UP000094342">
    <property type="component" value="Unassembled WGS sequence"/>
</dbReference>
<evidence type="ECO:0000256" key="3">
    <source>
        <dbReference type="ARBA" id="ARBA00023163"/>
    </source>
</evidence>
<comment type="caution">
    <text evidence="6">The sequence shown here is derived from an EMBL/GenBank/DDBJ whole genome shotgun (WGS) entry which is preliminary data.</text>
</comment>